<feature type="region of interest" description="Disordered" evidence="1">
    <location>
        <begin position="9"/>
        <end position="60"/>
    </location>
</feature>
<organism evidence="2 3">
    <name type="scientific">Roseisolibacter agri</name>
    <dbReference type="NCBI Taxonomy" id="2014610"/>
    <lineage>
        <taxon>Bacteria</taxon>
        <taxon>Pseudomonadati</taxon>
        <taxon>Gemmatimonadota</taxon>
        <taxon>Gemmatimonadia</taxon>
        <taxon>Gemmatimonadales</taxon>
        <taxon>Gemmatimonadaceae</taxon>
        <taxon>Roseisolibacter</taxon>
    </lineage>
</organism>
<feature type="compositionally biased region" description="Basic and acidic residues" evidence="1">
    <location>
        <begin position="28"/>
        <end position="43"/>
    </location>
</feature>
<comment type="caution">
    <text evidence="2">The sequence shown here is derived from an EMBL/GenBank/DDBJ whole genome shotgun (WGS) entry which is preliminary data.</text>
</comment>
<protein>
    <submittedName>
        <fullName evidence="2">Uncharacterized protein</fullName>
    </submittedName>
</protein>
<evidence type="ECO:0000313" key="3">
    <source>
        <dbReference type="Proteomes" id="UP001161325"/>
    </source>
</evidence>
<sequence>MQPALVLRAATDLSGPRTACRGSQVRSARPDNGSDARAPRHDPASLARMGPGSFSSTLED</sequence>
<proteinExistence type="predicted"/>
<gene>
    <name evidence="2" type="ORF">rosag_06990</name>
</gene>
<evidence type="ECO:0000313" key="2">
    <source>
        <dbReference type="EMBL" id="GLC24186.1"/>
    </source>
</evidence>
<dbReference type="EMBL" id="BRXS01000001">
    <property type="protein sequence ID" value="GLC24186.1"/>
    <property type="molecule type" value="Genomic_DNA"/>
</dbReference>
<dbReference type="AlphaFoldDB" id="A0AA37Q8B9"/>
<evidence type="ECO:0000256" key="1">
    <source>
        <dbReference type="SAM" id="MobiDB-lite"/>
    </source>
</evidence>
<name>A0AA37Q8B9_9BACT</name>
<keyword evidence="3" id="KW-1185">Reference proteome</keyword>
<dbReference type="Proteomes" id="UP001161325">
    <property type="component" value="Unassembled WGS sequence"/>
</dbReference>
<reference evidence="2" key="1">
    <citation type="submission" date="2022-08" db="EMBL/GenBank/DDBJ databases">
        <title>Draft genome sequencing of Roseisolibacter agri AW1220.</title>
        <authorList>
            <person name="Tobiishi Y."/>
            <person name="Tonouchi A."/>
        </authorList>
    </citation>
    <scope>NUCLEOTIDE SEQUENCE</scope>
    <source>
        <strain evidence="2">AW1220</strain>
    </source>
</reference>
<accession>A0AA37Q8B9</accession>